<evidence type="ECO:0000256" key="7">
    <source>
        <dbReference type="ARBA" id="ARBA00023237"/>
    </source>
</evidence>
<evidence type="ECO:0000256" key="6">
    <source>
        <dbReference type="ARBA" id="ARBA00023136"/>
    </source>
</evidence>
<dbReference type="Pfam" id="PF07715">
    <property type="entry name" value="Plug"/>
    <property type="match status" value="1"/>
</dbReference>
<comment type="similarity">
    <text evidence="8 9">Belongs to the TonB-dependent receptor family.</text>
</comment>
<comment type="subcellular location">
    <subcellularLocation>
        <location evidence="1 8">Cell outer membrane</location>
        <topology evidence="1 8">Multi-pass membrane protein</topology>
    </subcellularLocation>
</comment>
<dbReference type="SUPFAM" id="SSF56935">
    <property type="entry name" value="Porins"/>
    <property type="match status" value="1"/>
</dbReference>
<evidence type="ECO:0000256" key="1">
    <source>
        <dbReference type="ARBA" id="ARBA00004571"/>
    </source>
</evidence>
<dbReference type="OrthoDB" id="7051241at2"/>
<dbReference type="AlphaFoldDB" id="A0A369W219"/>
<feature type="signal peptide" evidence="10">
    <location>
        <begin position="1"/>
        <end position="26"/>
    </location>
</feature>
<feature type="domain" description="TonB-dependent receptor plug" evidence="12">
    <location>
        <begin position="75"/>
        <end position="190"/>
    </location>
</feature>
<keyword evidence="4 8" id="KW-0812">Transmembrane</keyword>
<keyword evidence="5 9" id="KW-0798">TonB box</keyword>
<evidence type="ECO:0000256" key="8">
    <source>
        <dbReference type="PROSITE-ProRule" id="PRU01360"/>
    </source>
</evidence>
<dbReference type="RefSeq" id="WP_114686902.1">
    <property type="nucleotide sequence ID" value="NZ_QQNB01000001.1"/>
</dbReference>
<dbReference type="Proteomes" id="UP000253918">
    <property type="component" value="Unassembled WGS sequence"/>
</dbReference>
<feature type="domain" description="TonB-dependent receptor-like beta-barrel" evidence="11">
    <location>
        <begin position="443"/>
        <end position="982"/>
    </location>
</feature>
<proteinExistence type="inferred from homology"/>
<dbReference type="InterPro" id="IPR012910">
    <property type="entry name" value="Plug_dom"/>
</dbReference>
<dbReference type="PANTHER" id="PTHR47234:SF2">
    <property type="entry name" value="TONB-DEPENDENT RECEPTOR"/>
    <property type="match status" value="1"/>
</dbReference>
<dbReference type="PROSITE" id="PS52016">
    <property type="entry name" value="TONB_DEPENDENT_REC_3"/>
    <property type="match status" value="1"/>
</dbReference>
<evidence type="ECO:0000256" key="2">
    <source>
        <dbReference type="ARBA" id="ARBA00022448"/>
    </source>
</evidence>
<evidence type="ECO:0000259" key="12">
    <source>
        <dbReference type="Pfam" id="PF07715"/>
    </source>
</evidence>
<dbReference type="InterPro" id="IPR036942">
    <property type="entry name" value="Beta-barrel_TonB_sf"/>
</dbReference>
<keyword evidence="10" id="KW-0732">Signal</keyword>
<evidence type="ECO:0000259" key="11">
    <source>
        <dbReference type="Pfam" id="PF00593"/>
    </source>
</evidence>
<dbReference type="InterPro" id="IPR000531">
    <property type="entry name" value="Beta-barrel_TonB"/>
</dbReference>
<dbReference type="Gene3D" id="2.170.130.10">
    <property type="entry name" value="TonB-dependent receptor, plug domain"/>
    <property type="match status" value="1"/>
</dbReference>
<feature type="chain" id="PRO_5016851381" evidence="10">
    <location>
        <begin position="27"/>
        <end position="1016"/>
    </location>
</feature>
<dbReference type="Gene3D" id="2.40.170.20">
    <property type="entry name" value="TonB-dependent receptor, beta-barrel domain"/>
    <property type="match status" value="1"/>
</dbReference>
<gene>
    <name evidence="13" type="ORF">DVW87_06775</name>
</gene>
<evidence type="ECO:0000256" key="4">
    <source>
        <dbReference type="ARBA" id="ARBA00022692"/>
    </source>
</evidence>
<dbReference type="InterPro" id="IPR039426">
    <property type="entry name" value="TonB-dep_rcpt-like"/>
</dbReference>
<dbReference type="Pfam" id="PF00593">
    <property type="entry name" value="TonB_dep_Rec_b-barrel"/>
    <property type="match status" value="1"/>
</dbReference>
<evidence type="ECO:0000256" key="9">
    <source>
        <dbReference type="RuleBase" id="RU003357"/>
    </source>
</evidence>
<dbReference type="InterPro" id="IPR037066">
    <property type="entry name" value="Plug_dom_sf"/>
</dbReference>
<reference evidence="13 14" key="1">
    <citation type="submission" date="2018-07" db="EMBL/GenBank/DDBJ databases">
        <title>a novel species of Sphingomonas isolated from the rhizosphere soil of Araceae plant.</title>
        <authorList>
            <person name="Zhiyong W."/>
            <person name="Qinglan Z."/>
            <person name="Zhiwei F."/>
            <person name="Ding X."/>
            <person name="Gejiao W."/>
            <person name="Shixue Z."/>
        </authorList>
    </citation>
    <scope>NUCLEOTIDE SEQUENCE [LARGE SCALE GENOMIC DNA]</scope>
    <source>
        <strain evidence="13 14">WZY 27</strain>
    </source>
</reference>
<comment type="caution">
    <text evidence="13">The sequence shown here is derived from an EMBL/GenBank/DDBJ whole genome shotgun (WGS) entry which is preliminary data.</text>
</comment>
<evidence type="ECO:0000313" key="14">
    <source>
        <dbReference type="Proteomes" id="UP000253918"/>
    </source>
</evidence>
<protein>
    <submittedName>
        <fullName evidence="13">TonB-dependent receptor</fullName>
    </submittedName>
</protein>
<evidence type="ECO:0000256" key="3">
    <source>
        <dbReference type="ARBA" id="ARBA00022452"/>
    </source>
</evidence>
<sequence>MSGAYSRMLSIGASIGALVWAMPAAAQEAPAAPAAQQDPGGLATGAEAAAAAAGGQERGEIVVTGSRIARRDYTAESPIATVNQDFLQNSGPTTIEQSLNVLPQFQATQGAQTSSNAIGGPTASGGRSNANLRGLGTSRTLVLFDGRRLQPSDPLGGIDLNTISPALISSVETITGGASAIYGSDAVAGVVNFRFNNNFTGLVLEADGGVTERGDGTNFSGAATWGGRLADDRGRVFLSLSYLERGNASRNSREFFRDRPGSLASTAGTIVVDGTNPFGVGNAANVAAYRNLFLNTYRTPVPPTASSLVVNPDGTLFGRNTGTNLRDAALNGYVQDSGGIVTQRSPFDSTVQLPLKRYTAFGRAEYEVADGITLYGQVNYATYRTDQTSDQGTFQTIATPTLVPVTNPFLTPDLRVAAAARPRPNDPLIYYFTGTRAGRLRVVEDYDVYQLLLGGKGDISGTSLKYDVYATYGETDQTETTFNQYSRSRFNQLLQAADGGRSLCDGGYNPFGYGEISQSCKAFLLRNSTNLFNYKQTVASANLTGNLFRLPGGPAGFAVGVEYRKNEFSANIDPANQPTPSTVNGVTTYAAPETLGLSGSGSSAGDIAVKEAYVEVLLPILADTPFFQQLDVDLAYRYSDYNRVGGVHTYKAGPNWTPFGGMTFRGGYSRAIRAPGLGELYAPRAGVSGTIGSPATGTGDPCDSRSAARAGRVAGVTAAQVQALCTAQGIPAAIYPSYTYTGTLTAAFRIGNPDLKEETADSYTVGVVVQPEFARSVFKALSLSVDYYNIKLDDAIGRVTSQVALQQCFNFGGQNPSFSSTNFYCSLINRDAGGLLAFINEPQFNLGSYSTAGIDVQFDAAIGIGDLGNLSLNSVVSHVMDYKIQTLATDPTFDYAGTIGNVQIDGYSQSHPAWKHTTTLSWYGGLGSLSFRWRFIDKMSNSANVGVANGSATGVPAVSYFDLVSRLKVDDQMEFRFGVTNLFDKQPPEFGGPAATDTSTYDLIGRRYFMGVTKRF</sequence>
<evidence type="ECO:0000313" key="13">
    <source>
        <dbReference type="EMBL" id="RDE07322.1"/>
    </source>
</evidence>
<dbReference type="GO" id="GO:0009279">
    <property type="term" value="C:cell outer membrane"/>
    <property type="evidence" value="ECO:0007669"/>
    <property type="project" value="UniProtKB-SubCell"/>
</dbReference>
<dbReference type="PANTHER" id="PTHR47234">
    <property type="match status" value="1"/>
</dbReference>
<accession>A0A369W219</accession>
<organism evidence="13 14">
    <name type="scientific">Sphingomonas aracearum</name>
    <dbReference type="NCBI Taxonomy" id="2283317"/>
    <lineage>
        <taxon>Bacteria</taxon>
        <taxon>Pseudomonadati</taxon>
        <taxon>Pseudomonadota</taxon>
        <taxon>Alphaproteobacteria</taxon>
        <taxon>Sphingomonadales</taxon>
        <taxon>Sphingomonadaceae</taxon>
        <taxon>Sphingomonas</taxon>
    </lineage>
</organism>
<keyword evidence="7 8" id="KW-0998">Cell outer membrane</keyword>
<evidence type="ECO:0000256" key="5">
    <source>
        <dbReference type="ARBA" id="ARBA00023077"/>
    </source>
</evidence>
<keyword evidence="13" id="KW-0675">Receptor</keyword>
<keyword evidence="6 8" id="KW-0472">Membrane</keyword>
<keyword evidence="2 8" id="KW-0813">Transport</keyword>
<evidence type="ECO:0000256" key="10">
    <source>
        <dbReference type="SAM" id="SignalP"/>
    </source>
</evidence>
<keyword evidence="14" id="KW-1185">Reference proteome</keyword>
<name>A0A369W219_9SPHN</name>
<dbReference type="EMBL" id="QQNB01000001">
    <property type="protein sequence ID" value="RDE07322.1"/>
    <property type="molecule type" value="Genomic_DNA"/>
</dbReference>
<keyword evidence="3 8" id="KW-1134">Transmembrane beta strand</keyword>